<keyword evidence="2" id="KW-0539">Nucleus</keyword>
<gene>
    <name evidence="4" type="ORF">CC80DRAFT_471923</name>
</gene>
<dbReference type="Pfam" id="PF13934">
    <property type="entry name" value="ELYS"/>
    <property type="match status" value="1"/>
</dbReference>
<sequence length="343" mass="38916">MHDVENFQEIFAGRSYSDGLVSDIQENQSFLGGHTFFERLLQLLKIRSLTTITGKKLYPPKTPAELSTLHNLITTAPISLHYKHCLIFYLLKDLSASAHQSPTLSDAFANDVHLEKRFRTFLEGIWDLDHLQFETAVQHLTHPSIIQTFPDEILLALLRRGERGEEENVGIRRAGDPLPLAYFNCAGPPLTDAKTRREFAKYLSARNVTESWYWIQTRPEHERKALLEILVETTLASSYSQSEKTGGGKVYPTMERAMELVGLPFGEEEEKWLETYLTEGKGRLLEGAGDTVLMRKLATGRLVEFAKDGTARGQRHEGLVWEMLRDGVRKGLGPREKEEGFSV</sequence>
<proteinExistence type="predicted"/>
<evidence type="ECO:0000313" key="5">
    <source>
        <dbReference type="Proteomes" id="UP000800035"/>
    </source>
</evidence>
<accession>A0A6A5U5U6</accession>
<reference evidence="4" key="1">
    <citation type="journal article" date="2020" name="Stud. Mycol.">
        <title>101 Dothideomycetes genomes: a test case for predicting lifestyles and emergence of pathogens.</title>
        <authorList>
            <person name="Haridas S."/>
            <person name="Albert R."/>
            <person name="Binder M."/>
            <person name="Bloem J."/>
            <person name="Labutti K."/>
            <person name="Salamov A."/>
            <person name="Andreopoulos B."/>
            <person name="Baker S."/>
            <person name="Barry K."/>
            <person name="Bills G."/>
            <person name="Bluhm B."/>
            <person name="Cannon C."/>
            <person name="Castanera R."/>
            <person name="Culley D."/>
            <person name="Daum C."/>
            <person name="Ezra D."/>
            <person name="Gonzalez J."/>
            <person name="Henrissat B."/>
            <person name="Kuo A."/>
            <person name="Liang C."/>
            <person name="Lipzen A."/>
            <person name="Lutzoni F."/>
            <person name="Magnuson J."/>
            <person name="Mondo S."/>
            <person name="Nolan M."/>
            <person name="Ohm R."/>
            <person name="Pangilinan J."/>
            <person name="Park H.-J."/>
            <person name="Ramirez L."/>
            <person name="Alfaro M."/>
            <person name="Sun H."/>
            <person name="Tritt A."/>
            <person name="Yoshinaga Y."/>
            <person name="Zwiers L.-H."/>
            <person name="Turgeon B."/>
            <person name="Goodwin S."/>
            <person name="Spatafora J."/>
            <person name="Crous P."/>
            <person name="Grigoriev I."/>
        </authorList>
    </citation>
    <scope>NUCLEOTIDE SEQUENCE</scope>
    <source>
        <strain evidence="4">CBS 675.92</strain>
    </source>
</reference>
<dbReference type="GO" id="GO:0005634">
    <property type="term" value="C:nucleus"/>
    <property type="evidence" value="ECO:0007669"/>
    <property type="project" value="UniProtKB-SubCell"/>
</dbReference>
<evidence type="ECO:0000313" key="4">
    <source>
        <dbReference type="EMBL" id="KAF1956487.1"/>
    </source>
</evidence>
<organism evidence="4 5">
    <name type="scientific">Byssothecium circinans</name>
    <dbReference type="NCBI Taxonomy" id="147558"/>
    <lineage>
        <taxon>Eukaryota</taxon>
        <taxon>Fungi</taxon>
        <taxon>Dikarya</taxon>
        <taxon>Ascomycota</taxon>
        <taxon>Pezizomycotina</taxon>
        <taxon>Dothideomycetes</taxon>
        <taxon>Pleosporomycetidae</taxon>
        <taxon>Pleosporales</taxon>
        <taxon>Massarineae</taxon>
        <taxon>Massarinaceae</taxon>
        <taxon>Byssothecium</taxon>
    </lineage>
</organism>
<dbReference type="OrthoDB" id="20729at2759"/>
<comment type="subcellular location">
    <subcellularLocation>
        <location evidence="1">Nucleus</location>
    </subcellularLocation>
</comment>
<evidence type="ECO:0000256" key="2">
    <source>
        <dbReference type="ARBA" id="ARBA00023242"/>
    </source>
</evidence>
<evidence type="ECO:0000256" key="1">
    <source>
        <dbReference type="ARBA" id="ARBA00004123"/>
    </source>
</evidence>
<name>A0A6A5U5U6_9PLEO</name>
<protein>
    <recommendedName>
        <fullName evidence="3">ELYS-like domain-containing protein</fullName>
    </recommendedName>
</protein>
<evidence type="ECO:0000259" key="3">
    <source>
        <dbReference type="Pfam" id="PF13934"/>
    </source>
</evidence>
<feature type="domain" description="ELYS-like" evidence="3">
    <location>
        <begin position="35"/>
        <end position="280"/>
    </location>
</feature>
<keyword evidence="5" id="KW-1185">Reference proteome</keyword>
<dbReference type="InterPro" id="IPR025151">
    <property type="entry name" value="ELYS_dom"/>
</dbReference>
<dbReference type="AlphaFoldDB" id="A0A6A5U5U6"/>
<dbReference type="EMBL" id="ML976991">
    <property type="protein sequence ID" value="KAF1956487.1"/>
    <property type="molecule type" value="Genomic_DNA"/>
</dbReference>
<dbReference type="Proteomes" id="UP000800035">
    <property type="component" value="Unassembled WGS sequence"/>
</dbReference>